<organism evidence="2 3">
    <name type="scientific">Helianthus annuus</name>
    <name type="common">Common sunflower</name>
    <dbReference type="NCBI Taxonomy" id="4232"/>
    <lineage>
        <taxon>Eukaryota</taxon>
        <taxon>Viridiplantae</taxon>
        <taxon>Streptophyta</taxon>
        <taxon>Embryophyta</taxon>
        <taxon>Tracheophyta</taxon>
        <taxon>Spermatophyta</taxon>
        <taxon>Magnoliopsida</taxon>
        <taxon>eudicotyledons</taxon>
        <taxon>Gunneridae</taxon>
        <taxon>Pentapetalae</taxon>
        <taxon>asterids</taxon>
        <taxon>campanulids</taxon>
        <taxon>Asterales</taxon>
        <taxon>Asteraceae</taxon>
        <taxon>Asteroideae</taxon>
        <taxon>Heliantheae alliance</taxon>
        <taxon>Heliantheae</taxon>
        <taxon>Helianthus</taxon>
    </lineage>
</organism>
<dbReference type="AlphaFoldDB" id="A0A251TXV6"/>
<accession>A0A251TXV6</accession>
<name>A0A251TXV6_HELAN</name>
<reference evidence="1" key="3">
    <citation type="submission" date="2020-06" db="EMBL/GenBank/DDBJ databases">
        <title>Helianthus annuus Genome sequencing and assembly Release 2.</title>
        <authorList>
            <person name="Gouzy J."/>
            <person name="Langlade N."/>
            <person name="Munos S."/>
        </authorList>
    </citation>
    <scope>NUCLEOTIDE SEQUENCE</scope>
    <source>
        <tissue evidence="1">Leaves</tissue>
    </source>
</reference>
<dbReference type="Gramene" id="mRNA:HanXRQr2_Chr01g0012031">
    <property type="protein sequence ID" value="mRNA:HanXRQr2_Chr01g0012031"/>
    <property type="gene ID" value="HanXRQr2_Chr01g0012031"/>
</dbReference>
<evidence type="ECO:0000313" key="3">
    <source>
        <dbReference type="Proteomes" id="UP000215914"/>
    </source>
</evidence>
<reference evidence="1 3" key="1">
    <citation type="journal article" date="2017" name="Nature">
        <title>The sunflower genome provides insights into oil metabolism, flowering and Asterid evolution.</title>
        <authorList>
            <person name="Badouin H."/>
            <person name="Gouzy J."/>
            <person name="Grassa C.J."/>
            <person name="Murat F."/>
            <person name="Staton S.E."/>
            <person name="Cottret L."/>
            <person name="Lelandais-Briere C."/>
            <person name="Owens G.L."/>
            <person name="Carrere S."/>
            <person name="Mayjonade B."/>
            <person name="Legrand L."/>
            <person name="Gill N."/>
            <person name="Kane N.C."/>
            <person name="Bowers J.E."/>
            <person name="Hubner S."/>
            <person name="Bellec A."/>
            <person name="Berard A."/>
            <person name="Berges H."/>
            <person name="Blanchet N."/>
            <person name="Boniface M.C."/>
            <person name="Brunel D."/>
            <person name="Catrice O."/>
            <person name="Chaidir N."/>
            <person name="Claudel C."/>
            <person name="Donnadieu C."/>
            <person name="Faraut T."/>
            <person name="Fievet G."/>
            <person name="Helmstetter N."/>
            <person name="King M."/>
            <person name="Knapp S.J."/>
            <person name="Lai Z."/>
            <person name="Le Paslier M.C."/>
            <person name="Lippi Y."/>
            <person name="Lorenzon L."/>
            <person name="Mandel J.R."/>
            <person name="Marage G."/>
            <person name="Marchand G."/>
            <person name="Marquand E."/>
            <person name="Bret-Mestries E."/>
            <person name="Morien E."/>
            <person name="Nambeesan S."/>
            <person name="Nguyen T."/>
            <person name="Pegot-Espagnet P."/>
            <person name="Pouilly N."/>
            <person name="Raftis F."/>
            <person name="Sallet E."/>
            <person name="Schiex T."/>
            <person name="Thomas J."/>
            <person name="Vandecasteele C."/>
            <person name="Vares D."/>
            <person name="Vear F."/>
            <person name="Vautrin S."/>
            <person name="Crespi M."/>
            <person name="Mangin B."/>
            <person name="Burke J.M."/>
            <person name="Salse J."/>
            <person name="Munos S."/>
            <person name="Vincourt P."/>
            <person name="Rieseberg L.H."/>
            <person name="Langlade N.B."/>
        </authorList>
    </citation>
    <scope>NUCLEOTIDE SEQUENCE [LARGE SCALE GENOMIC DNA]</scope>
    <source>
        <strain evidence="3">cv. SF193</strain>
        <tissue evidence="1">Leaves</tissue>
    </source>
</reference>
<reference evidence="2" key="2">
    <citation type="submission" date="2017-02" db="EMBL/GenBank/DDBJ databases">
        <title>Sunflower complete genome.</title>
        <authorList>
            <person name="Langlade N."/>
            <person name="Munos S."/>
        </authorList>
    </citation>
    <scope>NUCLEOTIDE SEQUENCE [LARGE SCALE GENOMIC DNA]</scope>
    <source>
        <tissue evidence="2">Leaves</tissue>
    </source>
</reference>
<proteinExistence type="predicted"/>
<dbReference type="Proteomes" id="UP000215914">
    <property type="component" value="Chromosome 9"/>
</dbReference>
<dbReference type="EMBL" id="MNCJ02000316">
    <property type="protein sequence ID" value="KAF5821281.1"/>
    <property type="molecule type" value="Genomic_DNA"/>
</dbReference>
<gene>
    <name evidence="2" type="ORF">HannXRQ_Chr09g0260011</name>
    <name evidence="1" type="ORF">HanXRQr2_Chr01g0012031</name>
</gene>
<sequence>MLKNKSLWKIMTMKLQFLMTLLQARKKMQPKTLMHYQGNIWGVKLVHDGLEKKQMSFATYSRLQVAKDNDIVLK</sequence>
<dbReference type="EMBL" id="CM007898">
    <property type="protein sequence ID" value="OTG15402.1"/>
    <property type="molecule type" value="Genomic_DNA"/>
</dbReference>
<keyword evidence="3" id="KW-1185">Reference proteome</keyword>
<evidence type="ECO:0000313" key="1">
    <source>
        <dbReference type="EMBL" id="KAF5821281.1"/>
    </source>
</evidence>
<dbReference type="InParanoid" id="A0A251TXV6"/>
<protein>
    <submittedName>
        <fullName evidence="2">Uncharacterized protein</fullName>
    </submittedName>
</protein>
<evidence type="ECO:0000313" key="2">
    <source>
        <dbReference type="EMBL" id="OTG15402.1"/>
    </source>
</evidence>